<dbReference type="Proteomes" id="UP000054166">
    <property type="component" value="Unassembled WGS sequence"/>
</dbReference>
<evidence type="ECO:0000313" key="2">
    <source>
        <dbReference type="Proteomes" id="UP000054166"/>
    </source>
</evidence>
<reference evidence="1 2" key="1">
    <citation type="submission" date="2014-04" db="EMBL/GenBank/DDBJ databases">
        <authorList>
            <consortium name="DOE Joint Genome Institute"/>
            <person name="Kuo A."/>
            <person name="Tarkka M."/>
            <person name="Buscot F."/>
            <person name="Kohler A."/>
            <person name="Nagy L.G."/>
            <person name="Floudas D."/>
            <person name="Copeland A."/>
            <person name="Barry K.W."/>
            <person name="Cichocki N."/>
            <person name="Veneault-Fourrey C."/>
            <person name="LaButti K."/>
            <person name="Lindquist E.A."/>
            <person name="Lipzen A."/>
            <person name="Lundell T."/>
            <person name="Morin E."/>
            <person name="Murat C."/>
            <person name="Sun H."/>
            <person name="Tunlid A."/>
            <person name="Henrissat B."/>
            <person name="Grigoriev I.V."/>
            <person name="Hibbett D.S."/>
            <person name="Martin F."/>
            <person name="Nordberg H.P."/>
            <person name="Cantor M.N."/>
            <person name="Hua S.X."/>
        </authorList>
    </citation>
    <scope>NUCLEOTIDE SEQUENCE [LARGE SCALE GENOMIC DNA]</scope>
    <source>
        <strain evidence="1 2">F 1598</strain>
    </source>
</reference>
<protein>
    <submittedName>
        <fullName evidence="1">Uncharacterized protein</fullName>
    </submittedName>
</protein>
<accession>A0A0C3G5A4</accession>
<name>A0A0C3G5A4_PILCF</name>
<gene>
    <name evidence="1" type="ORF">PILCRDRAFT_810722</name>
</gene>
<reference evidence="2" key="2">
    <citation type="submission" date="2015-01" db="EMBL/GenBank/DDBJ databases">
        <title>Evolutionary Origins and Diversification of the Mycorrhizal Mutualists.</title>
        <authorList>
            <consortium name="DOE Joint Genome Institute"/>
            <consortium name="Mycorrhizal Genomics Consortium"/>
            <person name="Kohler A."/>
            <person name="Kuo A."/>
            <person name="Nagy L.G."/>
            <person name="Floudas D."/>
            <person name="Copeland A."/>
            <person name="Barry K.W."/>
            <person name="Cichocki N."/>
            <person name="Veneault-Fourrey C."/>
            <person name="LaButti K."/>
            <person name="Lindquist E.A."/>
            <person name="Lipzen A."/>
            <person name="Lundell T."/>
            <person name="Morin E."/>
            <person name="Murat C."/>
            <person name="Riley R."/>
            <person name="Ohm R."/>
            <person name="Sun H."/>
            <person name="Tunlid A."/>
            <person name="Henrissat B."/>
            <person name="Grigoriev I.V."/>
            <person name="Hibbett D.S."/>
            <person name="Martin F."/>
        </authorList>
    </citation>
    <scope>NUCLEOTIDE SEQUENCE [LARGE SCALE GENOMIC DNA]</scope>
    <source>
        <strain evidence="2">F 1598</strain>
    </source>
</reference>
<organism evidence="1 2">
    <name type="scientific">Piloderma croceum (strain F 1598)</name>
    <dbReference type="NCBI Taxonomy" id="765440"/>
    <lineage>
        <taxon>Eukaryota</taxon>
        <taxon>Fungi</taxon>
        <taxon>Dikarya</taxon>
        <taxon>Basidiomycota</taxon>
        <taxon>Agaricomycotina</taxon>
        <taxon>Agaricomycetes</taxon>
        <taxon>Agaricomycetidae</taxon>
        <taxon>Atheliales</taxon>
        <taxon>Atheliaceae</taxon>
        <taxon>Piloderma</taxon>
    </lineage>
</organism>
<dbReference type="AlphaFoldDB" id="A0A0C3G5A4"/>
<dbReference type="EMBL" id="KN832971">
    <property type="protein sequence ID" value="KIM91450.1"/>
    <property type="molecule type" value="Genomic_DNA"/>
</dbReference>
<proteinExistence type="predicted"/>
<keyword evidence="2" id="KW-1185">Reference proteome</keyword>
<dbReference type="HOGENOM" id="CLU_2776781_0_0_1"/>
<sequence>MPGSESEHKCWKDGCNKKKTNCTAHYWKCYGTGTRTHGEQKVMKGGKCESNSRDTVSGELAKCGLKEGE</sequence>
<evidence type="ECO:0000313" key="1">
    <source>
        <dbReference type="EMBL" id="KIM91450.1"/>
    </source>
</evidence>
<dbReference type="InParanoid" id="A0A0C3G5A4"/>